<evidence type="ECO:0000313" key="3">
    <source>
        <dbReference type="EMBL" id="MET3599136.1"/>
    </source>
</evidence>
<evidence type="ECO:0000313" key="4">
    <source>
        <dbReference type="Proteomes" id="UP001549164"/>
    </source>
</evidence>
<proteinExistence type="predicted"/>
<dbReference type="EMBL" id="JBEPLY010000003">
    <property type="protein sequence ID" value="MET3599136.1"/>
    <property type="molecule type" value="Genomic_DNA"/>
</dbReference>
<evidence type="ECO:0000256" key="1">
    <source>
        <dbReference type="SAM" id="MobiDB-lite"/>
    </source>
</evidence>
<dbReference type="RefSeq" id="WP_354433391.1">
    <property type="nucleotide sequence ID" value="NZ_JBEPLY010000003.1"/>
</dbReference>
<feature type="transmembrane region" description="Helical" evidence="2">
    <location>
        <begin position="37"/>
        <end position="56"/>
    </location>
</feature>
<organism evidence="3 4">
    <name type="scientific">Martelella mangrovi</name>
    <dbReference type="NCBI Taxonomy" id="1397477"/>
    <lineage>
        <taxon>Bacteria</taxon>
        <taxon>Pseudomonadati</taxon>
        <taxon>Pseudomonadota</taxon>
        <taxon>Alphaproteobacteria</taxon>
        <taxon>Hyphomicrobiales</taxon>
        <taxon>Aurantimonadaceae</taxon>
        <taxon>Martelella</taxon>
    </lineage>
</organism>
<keyword evidence="4" id="KW-1185">Reference proteome</keyword>
<accession>A0ABV2I891</accession>
<keyword evidence="2" id="KW-0812">Transmembrane</keyword>
<sequence>MSISTTAQPGNGQPGSSIEESFRKAKRHSGHVRRLKIILPLAAVLITIGLVAATFLRSIVPENISLDAASIENGMIVMTNPGMSGRNSDGIRYSLKADRALLPATNPDDSNVLLENVVASVPVDDTVTAVVDATRTLYDRVTEKLTINEPFTITLSNGMTADFSSAEIDIKGGTLASDTPITVTAPQASVVAQNVNIVNNGQKIRFGGGVHVTLSPAALAQTGK</sequence>
<feature type="region of interest" description="Disordered" evidence="1">
    <location>
        <begin position="1"/>
        <end position="25"/>
    </location>
</feature>
<name>A0ABV2I891_9HYPH</name>
<keyword evidence="2" id="KW-1133">Transmembrane helix</keyword>
<evidence type="ECO:0000256" key="2">
    <source>
        <dbReference type="SAM" id="Phobius"/>
    </source>
</evidence>
<dbReference type="Proteomes" id="UP001549164">
    <property type="component" value="Unassembled WGS sequence"/>
</dbReference>
<comment type="caution">
    <text evidence="3">The sequence shown here is derived from an EMBL/GenBank/DDBJ whole genome shotgun (WGS) entry which is preliminary data.</text>
</comment>
<protein>
    <submittedName>
        <fullName evidence="3">Lipopolysaccharide export system protein LptC</fullName>
    </submittedName>
</protein>
<feature type="compositionally biased region" description="Polar residues" evidence="1">
    <location>
        <begin position="1"/>
        <end position="19"/>
    </location>
</feature>
<keyword evidence="2" id="KW-0472">Membrane</keyword>
<gene>
    <name evidence="3" type="ORF">ABID12_001067</name>
</gene>
<reference evidence="3 4" key="1">
    <citation type="submission" date="2024-06" db="EMBL/GenBank/DDBJ databases">
        <title>Genomic Encyclopedia of Type Strains, Phase IV (KMG-IV): sequencing the most valuable type-strain genomes for metagenomic binning, comparative biology and taxonomic classification.</title>
        <authorList>
            <person name="Goeker M."/>
        </authorList>
    </citation>
    <scope>NUCLEOTIDE SEQUENCE [LARGE SCALE GENOMIC DNA]</scope>
    <source>
        <strain evidence="3 4">DSM 28102</strain>
    </source>
</reference>